<name>A0A267ESN7_9PLAT</name>
<dbReference type="GO" id="GO:0006635">
    <property type="term" value="P:fatty acid beta-oxidation"/>
    <property type="evidence" value="ECO:0007669"/>
    <property type="project" value="UniProtKB-UniPathway"/>
</dbReference>
<evidence type="ECO:0000256" key="8">
    <source>
        <dbReference type="ARBA" id="ARBA00048999"/>
    </source>
</evidence>
<evidence type="ECO:0000313" key="11">
    <source>
        <dbReference type="EMBL" id="PAA64521.1"/>
    </source>
</evidence>
<dbReference type="GO" id="GO:0005739">
    <property type="term" value="C:mitochondrion"/>
    <property type="evidence" value="ECO:0007669"/>
    <property type="project" value="TreeGrafter"/>
</dbReference>
<comment type="caution">
    <text evidence="11">The sequence shown here is derived from an EMBL/GenBank/DDBJ whole genome shotgun (WGS) entry which is preliminary data.</text>
</comment>
<dbReference type="Gene3D" id="1.20.1280.180">
    <property type="match status" value="1"/>
</dbReference>
<keyword evidence="7" id="KW-0012">Acyltransferase</keyword>
<comment type="similarity">
    <text evidence="2">Belongs to the carnitine/choline acetyltransferase family.</text>
</comment>
<dbReference type="InterPro" id="IPR042572">
    <property type="entry name" value="Carn_acyl_trans_N"/>
</dbReference>
<feature type="non-terminal residue" evidence="11">
    <location>
        <position position="1"/>
    </location>
</feature>
<feature type="domain" description="Choline/carnitine acyltransferase" evidence="10">
    <location>
        <begin position="59"/>
        <end position="655"/>
    </location>
</feature>
<evidence type="ECO:0000313" key="12">
    <source>
        <dbReference type="Proteomes" id="UP000215902"/>
    </source>
</evidence>
<evidence type="ECO:0000256" key="9">
    <source>
        <dbReference type="PIRSR" id="PIRSR600542-1"/>
    </source>
</evidence>
<accession>A0A267ESN7</accession>
<keyword evidence="4" id="KW-0808">Transferase</keyword>
<dbReference type="Pfam" id="PF00755">
    <property type="entry name" value="Carn_acyltransf"/>
    <property type="match status" value="1"/>
</dbReference>
<evidence type="ECO:0000256" key="7">
    <source>
        <dbReference type="ARBA" id="ARBA00023315"/>
    </source>
</evidence>
<dbReference type="InterPro" id="IPR000542">
    <property type="entry name" value="Carn_acyl_trans"/>
</dbReference>
<proteinExistence type="inferred from homology"/>
<evidence type="ECO:0000259" key="10">
    <source>
        <dbReference type="Pfam" id="PF00755"/>
    </source>
</evidence>
<dbReference type="AlphaFoldDB" id="A0A267ESN7"/>
<organism evidence="11 12">
    <name type="scientific">Macrostomum lignano</name>
    <dbReference type="NCBI Taxonomy" id="282301"/>
    <lineage>
        <taxon>Eukaryota</taxon>
        <taxon>Metazoa</taxon>
        <taxon>Spiralia</taxon>
        <taxon>Lophotrochozoa</taxon>
        <taxon>Platyhelminthes</taxon>
        <taxon>Rhabditophora</taxon>
        <taxon>Macrostomorpha</taxon>
        <taxon>Macrostomida</taxon>
        <taxon>Macrostomidae</taxon>
        <taxon>Macrostomum</taxon>
    </lineage>
</organism>
<comment type="pathway">
    <text evidence="1">Lipid metabolism; fatty acid beta-oxidation.</text>
</comment>
<evidence type="ECO:0000256" key="3">
    <source>
        <dbReference type="ARBA" id="ARBA00022448"/>
    </source>
</evidence>
<dbReference type="InterPro" id="IPR023213">
    <property type="entry name" value="CAT-like_dom_sf"/>
</dbReference>
<gene>
    <name evidence="11" type="ORF">BOX15_Mlig025958g1</name>
</gene>
<dbReference type="SUPFAM" id="SSF52777">
    <property type="entry name" value="CoA-dependent acyltransferases"/>
    <property type="match status" value="2"/>
</dbReference>
<dbReference type="EMBL" id="NIVC01001743">
    <property type="protein sequence ID" value="PAA64521.1"/>
    <property type="molecule type" value="Genomic_DNA"/>
</dbReference>
<evidence type="ECO:0000256" key="6">
    <source>
        <dbReference type="ARBA" id="ARBA00023098"/>
    </source>
</evidence>
<dbReference type="STRING" id="282301.A0A267ESN7"/>
<evidence type="ECO:0000256" key="5">
    <source>
        <dbReference type="ARBA" id="ARBA00022832"/>
    </source>
</evidence>
<comment type="catalytic activity">
    <reaction evidence="8">
        <text>4,8-dimethylnonanoyl-CoA + (R)-carnitine = O-4,8-dimethylnonanoyl-(R)-carnitine + CoA</text>
        <dbReference type="Rhea" id="RHEA:44860"/>
        <dbReference type="ChEBI" id="CHEBI:16347"/>
        <dbReference type="ChEBI" id="CHEBI:57287"/>
        <dbReference type="ChEBI" id="CHEBI:77061"/>
        <dbReference type="ChEBI" id="CHEBI:84654"/>
    </reaction>
</comment>
<dbReference type="InterPro" id="IPR042231">
    <property type="entry name" value="Cho/carn_acyl_trans_2"/>
</dbReference>
<dbReference type="Gene3D" id="3.30.559.10">
    <property type="entry name" value="Chloramphenicol acetyltransferase-like domain"/>
    <property type="match status" value="1"/>
</dbReference>
<reference evidence="11 12" key="1">
    <citation type="submission" date="2017-06" db="EMBL/GenBank/DDBJ databases">
        <title>A platform for efficient transgenesis in Macrostomum lignano, a flatworm model organism for stem cell research.</title>
        <authorList>
            <person name="Berezikov E."/>
        </authorList>
    </citation>
    <scope>NUCLEOTIDE SEQUENCE [LARGE SCALE GENOMIC DNA]</scope>
    <source>
        <strain evidence="11">DV1</strain>
        <tissue evidence="11">Whole organism</tissue>
    </source>
</reference>
<evidence type="ECO:0000256" key="4">
    <source>
        <dbReference type="ARBA" id="ARBA00022679"/>
    </source>
</evidence>
<dbReference type="Gene3D" id="3.30.559.70">
    <property type="entry name" value="Choline/Carnitine o-acyltransferase, domain 2"/>
    <property type="match status" value="1"/>
</dbReference>
<keyword evidence="6" id="KW-0443">Lipid metabolism</keyword>
<dbReference type="UniPathway" id="UPA00659"/>
<feature type="active site" description="Proton acceptor" evidence="9">
    <location>
        <position position="385"/>
    </location>
</feature>
<evidence type="ECO:0000256" key="1">
    <source>
        <dbReference type="ARBA" id="ARBA00005005"/>
    </source>
</evidence>
<evidence type="ECO:0000256" key="2">
    <source>
        <dbReference type="ARBA" id="ARBA00005232"/>
    </source>
</evidence>
<keyword evidence="12" id="KW-1185">Reference proteome</keyword>
<dbReference type="PANTHER" id="PTHR22589:SF16">
    <property type="entry name" value="CARNITINE O-PALMITOYLTRANSFERASE 2, MITOCHONDRIAL"/>
    <property type="match status" value="1"/>
</dbReference>
<dbReference type="Proteomes" id="UP000215902">
    <property type="component" value="Unassembled WGS sequence"/>
</dbReference>
<keyword evidence="5" id="KW-0276">Fatty acid metabolism</keyword>
<dbReference type="PANTHER" id="PTHR22589">
    <property type="entry name" value="CARNITINE O-ACYLTRANSFERASE"/>
    <property type="match status" value="1"/>
</dbReference>
<dbReference type="GO" id="GO:0004095">
    <property type="term" value="F:carnitine O-palmitoyltransferase activity"/>
    <property type="evidence" value="ECO:0007669"/>
    <property type="project" value="TreeGrafter"/>
</dbReference>
<keyword evidence="3" id="KW-0813">Transport</keyword>
<dbReference type="OrthoDB" id="240216at2759"/>
<sequence>IQPAIIMLSVLLRQCRVPRSTPTSGRLLSTSASNILDEHLLHRSPVHTEFFQASLPHLKVPDLNASVEKYLNSQRPLLTDEQFSATTSICQEFLKQDGPELQRLLLDYDKSNSDGNYVSDFWFDMYLRDRRSLVLNHTPFLAFSAAPEQPDPLDRLTNMVYSSARYQLTYANRVLKPEVYFLDPKLSEEKFYQRMKMLSRIPGHSRLAWAAAYLHKAFPLDMSQYPNLMASTRLPQTGRDSLRRYPDSRHIVLMRGGRFYSFDIIEPDGLSIVPASTIRARLSECLADSRPAAEFPVGVLTSADRDVWTKERQKLAHASKTNSASLEAIDSALFLVCLDESQQTSDSALCHAFLHSGDGANRWWDKSLCLMAILPVGEFAVSFEHSWGDGVAVSRYFNEVFNDSNRRPGLSSGQSESLAADSASVRRLEFDLDDSLKASIATCREQLSARTADLDLDFWQFDGFGKSSAKRAGLSPDSVSQTAIQLAYYWLSGGATAPTYESCSTAAFRRGRTETIRSATSATKEFCRLAGGSEPAPTDQLLAALKAASDAHSTLTKDAAMGKGWDRHLFALRCMSERRAGGAVPRLFTDPAYRKINEIVLSTSTLSMPAVKIGGFAPVSPAGLGVGYAIEDSSMGCVATAYKSSSRSSAEFMRCYQRACLLLADVIGKALDAKK</sequence>
<protein>
    <recommendedName>
        <fullName evidence="10">Choline/carnitine acyltransferase domain-containing protein</fullName>
    </recommendedName>
</protein>
<dbReference type="InterPro" id="IPR039551">
    <property type="entry name" value="Cho/carn_acyl_trans"/>
</dbReference>
<dbReference type="Gene3D" id="1.10.275.20">
    <property type="entry name" value="Choline/Carnitine o-acyltransferase"/>
    <property type="match status" value="1"/>
</dbReference>